<dbReference type="SUPFAM" id="SSF46689">
    <property type="entry name" value="Homeodomain-like"/>
    <property type="match status" value="1"/>
</dbReference>
<organism evidence="6 7">
    <name type="scientific">Streptomyces spongiae</name>
    <dbReference type="NCBI Taxonomy" id="565072"/>
    <lineage>
        <taxon>Bacteria</taxon>
        <taxon>Bacillati</taxon>
        <taxon>Actinomycetota</taxon>
        <taxon>Actinomycetes</taxon>
        <taxon>Kitasatosporales</taxon>
        <taxon>Streptomycetaceae</taxon>
        <taxon>Streptomyces</taxon>
    </lineage>
</organism>
<dbReference type="PRINTS" id="PR00455">
    <property type="entry name" value="HTHTETR"/>
</dbReference>
<feature type="domain" description="HTH tetR-type" evidence="5">
    <location>
        <begin position="21"/>
        <end position="80"/>
    </location>
</feature>
<keyword evidence="7" id="KW-1185">Reference proteome</keyword>
<keyword evidence="2 4" id="KW-0238">DNA-binding</keyword>
<dbReference type="PROSITE" id="PS50977">
    <property type="entry name" value="HTH_TETR_2"/>
    <property type="match status" value="1"/>
</dbReference>
<evidence type="ECO:0000256" key="3">
    <source>
        <dbReference type="ARBA" id="ARBA00023163"/>
    </source>
</evidence>
<dbReference type="GO" id="GO:0003700">
    <property type="term" value="F:DNA-binding transcription factor activity"/>
    <property type="evidence" value="ECO:0007669"/>
    <property type="project" value="TreeGrafter"/>
</dbReference>
<evidence type="ECO:0000259" key="5">
    <source>
        <dbReference type="PROSITE" id="PS50977"/>
    </source>
</evidence>
<dbReference type="RefSeq" id="WP_152772225.1">
    <property type="nucleotide sequence ID" value="NZ_VJZC01000097.1"/>
</dbReference>
<evidence type="ECO:0000256" key="2">
    <source>
        <dbReference type="ARBA" id="ARBA00023125"/>
    </source>
</evidence>
<dbReference type="Gene3D" id="1.10.357.10">
    <property type="entry name" value="Tetracycline Repressor, domain 2"/>
    <property type="match status" value="1"/>
</dbReference>
<dbReference type="InterPro" id="IPR009057">
    <property type="entry name" value="Homeodomain-like_sf"/>
</dbReference>
<dbReference type="SUPFAM" id="SSF48498">
    <property type="entry name" value="Tetracyclin repressor-like, C-terminal domain"/>
    <property type="match status" value="1"/>
</dbReference>
<dbReference type="EMBL" id="VJZC01000097">
    <property type="protein sequence ID" value="MPY58693.1"/>
    <property type="molecule type" value="Genomic_DNA"/>
</dbReference>
<dbReference type="AlphaFoldDB" id="A0A5N8XGR1"/>
<dbReference type="InterPro" id="IPR050109">
    <property type="entry name" value="HTH-type_TetR-like_transc_reg"/>
</dbReference>
<dbReference type="Pfam" id="PF21597">
    <property type="entry name" value="TetR_C_43"/>
    <property type="match status" value="1"/>
</dbReference>
<gene>
    <name evidence="6" type="ORF">FNH08_16445</name>
</gene>
<evidence type="ECO:0000313" key="7">
    <source>
        <dbReference type="Proteomes" id="UP000400924"/>
    </source>
</evidence>
<name>A0A5N8XGR1_9ACTN</name>
<sequence length="214" mass="23089">MTPGAQHPDKPAGQPLRSDAERNRVRIIAAGRTVFARDGLNASMASVAREAGVGIATILRHFPAKEDLVAAVFSDRMDAYADAVALALEDPDPWNGFTGYIETACAMQAADYGFADVLTMTFPTAKALEQRRNEAYEAMVELISRAKETGRLREDFDPSDLVLMHMANAGVVNATGDAAPDAWRRVVALFLQSFEAPARGPLPASPEHDALYKA</sequence>
<reference evidence="6 7" key="1">
    <citation type="submission" date="2019-07" db="EMBL/GenBank/DDBJ databases">
        <title>New species of Amycolatopsis and Streptomyces.</title>
        <authorList>
            <person name="Duangmal K."/>
            <person name="Teo W.F.A."/>
            <person name="Lipun K."/>
        </authorList>
    </citation>
    <scope>NUCLEOTIDE SEQUENCE [LARGE SCALE GENOMIC DNA]</scope>
    <source>
        <strain evidence="6 7">NBRC 106415</strain>
    </source>
</reference>
<comment type="caution">
    <text evidence="6">The sequence shown here is derived from an EMBL/GenBank/DDBJ whole genome shotgun (WGS) entry which is preliminary data.</text>
</comment>
<dbReference type="OrthoDB" id="9795011at2"/>
<evidence type="ECO:0000256" key="4">
    <source>
        <dbReference type="PROSITE-ProRule" id="PRU00335"/>
    </source>
</evidence>
<feature type="DNA-binding region" description="H-T-H motif" evidence="4">
    <location>
        <begin position="43"/>
        <end position="62"/>
    </location>
</feature>
<dbReference type="InterPro" id="IPR049445">
    <property type="entry name" value="TetR_SbtR-like_C"/>
</dbReference>
<dbReference type="Pfam" id="PF00440">
    <property type="entry name" value="TetR_N"/>
    <property type="match status" value="1"/>
</dbReference>
<dbReference type="PANTHER" id="PTHR30055">
    <property type="entry name" value="HTH-TYPE TRANSCRIPTIONAL REGULATOR RUTR"/>
    <property type="match status" value="1"/>
</dbReference>
<dbReference type="PANTHER" id="PTHR30055:SF234">
    <property type="entry name" value="HTH-TYPE TRANSCRIPTIONAL REGULATOR BETI"/>
    <property type="match status" value="1"/>
</dbReference>
<protein>
    <submittedName>
        <fullName evidence="6">TetR/AcrR family transcriptional regulator</fullName>
    </submittedName>
</protein>
<evidence type="ECO:0000313" key="6">
    <source>
        <dbReference type="EMBL" id="MPY58693.1"/>
    </source>
</evidence>
<keyword evidence="3" id="KW-0804">Transcription</keyword>
<feature type="non-terminal residue" evidence="6">
    <location>
        <position position="214"/>
    </location>
</feature>
<dbReference type="InterPro" id="IPR036271">
    <property type="entry name" value="Tet_transcr_reg_TetR-rel_C_sf"/>
</dbReference>
<dbReference type="GO" id="GO:0000976">
    <property type="term" value="F:transcription cis-regulatory region binding"/>
    <property type="evidence" value="ECO:0007669"/>
    <property type="project" value="TreeGrafter"/>
</dbReference>
<proteinExistence type="predicted"/>
<dbReference type="InterPro" id="IPR001647">
    <property type="entry name" value="HTH_TetR"/>
</dbReference>
<dbReference type="Proteomes" id="UP000400924">
    <property type="component" value="Unassembled WGS sequence"/>
</dbReference>
<evidence type="ECO:0000256" key="1">
    <source>
        <dbReference type="ARBA" id="ARBA00023015"/>
    </source>
</evidence>
<accession>A0A5N8XGR1</accession>
<keyword evidence="1" id="KW-0805">Transcription regulation</keyword>